<dbReference type="AlphaFoldDB" id="A0AA86N279"/>
<dbReference type="GO" id="GO:0005886">
    <property type="term" value="C:plasma membrane"/>
    <property type="evidence" value="ECO:0007669"/>
    <property type="project" value="InterPro"/>
</dbReference>
<evidence type="ECO:0000256" key="5">
    <source>
        <dbReference type="ARBA" id="ARBA00022982"/>
    </source>
</evidence>
<keyword evidence="3" id="KW-0285">Flavoprotein</keyword>
<reference evidence="7" key="1">
    <citation type="submission" date="2022-10" db="EMBL/GenBank/DDBJ databases">
        <authorList>
            <person name="Koch H."/>
        </authorList>
    </citation>
    <scope>NUCLEOTIDE SEQUENCE</scope>
    <source>
        <strain evidence="7">DNF</strain>
    </source>
</reference>
<dbReference type="InterPro" id="IPR007329">
    <property type="entry name" value="FMN-bd"/>
</dbReference>
<keyword evidence="2" id="KW-0597">Phosphoprotein</keyword>
<gene>
    <name evidence="7" type="ORF">DNFV4_03833</name>
</gene>
<dbReference type="PANTHER" id="PTHR36118:SF1">
    <property type="entry name" value="ION-TRANSLOCATING OXIDOREDUCTASE COMPLEX SUBUNIT G"/>
    <property type="match status" value="1"/>
</dbReference>
<dbReference type="PANTHER" id="PTHR36118">
    <property type="entry name" value="ION-TRANSLOCATING OXIDOREDUCTASE COMPLEX SUBUNIT G"/>
    <property type="match status" value="1"/>
</dbReference>
<evidence type="ECO:0000256" key="1">
    <source>
        <dbReference type="ARBA" id="ARBA00022448"/>
    </source>
</evidence>
<protein>
    <submittedName>
        <fullName evidence="7">FMN_bind domain-containing protein</fullName>
    </submittedName>
</protein>
<dbReference type="EMBL" id="OX365700">
    <property type="protein sequence ID" value="CAI4033397.1"/>
    <property type="molecule type" value="Genomic_DNA"/>
</dbReference>
<evidence type="ECO:0000256" key="4">
    <source>
        <dbReference type="ARBA" id="ARBA00022643"/>
    </source>
</evidence>
<evidence type="ECO:0000259" key="6">
    <source>
        <dbReference type="SMART" id="SM00900"/>
    </source>
</evidence>
<keyword evidence="1" id="KW-0813">Transport</keyword>
<proteinExistence type="predicted"/>
<name>A0AA86N279_9BACT</name>
<evidence type="ECO:0000313" key="8">
    <source>
        <dbReference type="Proteomes" id="UP001179121"/>
    </source>
</evidence>
<dbReference type="Pfam" id="PF04205">
    <property type="entry name" value="FMN_bind"/>
    <property type="match status" value="1"/>
</dbReference>
<sequence>MCRHMTVGLRTIVLLFLLGVSAPPSWAGRIWDSELKRYLTEQEMMHAEVYLTEEDAVKLMFPESERVRKEIVRLHPDQKAQIEARIGWKFPEETFEIYIGETGSALDGYAMVQNTIGKHKPMTYMVGVDPKGQCTNVELLVFRESRGSEVRTKRFNAQYEGKTVSDPIRINRDILNISGATMSVRSMSAGVKRALVLIDELYLKPLGRGSDQVAEKRSGKGFLDFLFNE</sequence>
<evidence type="ECO:0000256" key="2">
    <source>
        <dbReference type="ARBA" id="ARBA00022553"/>
    </source>
</evidence>
<keyword evidence="5" id="KW-0249">Electron transport</keyword>
<dbReference type="GO" id="GO:0010181">
    <property type="term" value="F:FMN binding"/>
    <property type="evidence" value="ECO:0007669"/>
    <property type="project" value="InterPro"/>
</dbReference>
<keyword evidence="4" id="KW-0288">FMN</keyword>
<dbReference type="SMART" id="SM00900">
    <property type="entry name" value="FMN_bind"/>
    <property type="match status" value="1"/>
</dbReference>
<dbReference type="GO" id="GO:0009055">
    <property type="term" value="F:electron transfer activity"/>
    <property type="evidence" value="ECO:0007669"/>
    <property type="project" value="InterPro"/>
</dbReference>
<evidence type="ECO:0000256" key="3">
    <source>
        <dbReference type="ARBA" id="ARBA00022630"/>
    </source>
</evidence>
<dbReference type="Proteomes" id="UP001179121">
    <property type="component" value="Chromosome"/>
</dbReference>
<dbReference type="GO" id="GO:0022900">
    <property type="term" value="P:electron transport chain"/>
    <property type="evidence" value="ECO:0007669"/>
    <property type="project" value="InterPro"/>
</dbReference>
<evidence type="ECO:0000313" key="7">
    <source>
        <dbReference type="EMBL" id="CAI4033397.1"/>
    </source>
</evidence>
<keyword evidence="8" id="KW-1185">Reference proteome</keyword>
<dbReference type="InterPro" id="IPR010209">
    <property type="entry name" value="Ion_transpt_RnfG/RsxG"/>
</dbReference>
<feature type="domain" description="FMN-binding" evidence="6">
    <location>
        <begin position="117"/>
        <end position="198"/>
    </location>
</feature>
<dbReference type="KEGG" id="nti:DNFV4_03833"/>
<accession>A0AA86N279</accession>
<organism evidence="7 8">
    <name type="scientific">Nitrospira tepida</name>
    <dbReference type="NCBI Taxonomy" id="2973512"/>
    <lineage>
        <taxon>Bacteria</taxon>
        <taxon>Pseudomonadati</taxon>
        <taxon>Nitrospirota</taxon>
        <taxon>Nitrospiria</taxon>
        <taxon>Nitrospirales</taxon>
        <taxon>Nitrospiraceae</taxon>
        <taxon>Nitrospira</taxon>
    </lineage>
</organism>